<feature type="non-terminal residue" evidence="18">
    <location>
        <position position="1"/>
    </location>
</feature>
<evidence type="ECO:0000256" key="5">
    <source>
        <dbReference type="ARBA" id="ARBA00022737"/>
    </source>
</evidence>
<evidence type="ECO:0000256" key="14">
    <source>
        <dbReference type="SAM" id="MobiDB-lite"/>
    </source>
</evidence>
<dbReference type="InterPro" id="IPR042228">
    <property type="entry name" value="Dynein_linker_3"/>
</dbReference>
<dbReference type="FunFam" id="3.40.50.300:FF:000063">
    <property type="entry name" value="dynein heavy chain 6, axonemal"/>
    <property type="match status" value="1"/>
</dbReference>
<evidence type="ECO:0000256" key="11">
    <source>
        <dbReference type="ARBA" id="ARBA00023175"/>
    </source>
</evidence>
<dbReference type="GO" id="GO:0045505">
    <property type="term" value="F:dynein intermediate chain binding"/>
    <property type="evidence" value="ECO:0007669"/>
    <property type="project" value="InterPro"/>
</dbReference>
<dbReference type="Gene3D" id="1.20.140.100">
    <property type="entry name" value="Dynein heavy chain, N-terminal domain 2"/>
    <property type="match status" value="1"/>
</dbReference>
<accession>A0A146KEC9</accession>
<keyword evidence="9" id="KW-0175">Coiled coil</keyword>
<dbReference type="FunFam" id="1.10.287.2620:FF:000002">
    <property type="entry name" value="Dynein heavy chain 2, axonemal"/>
    <property type="match status" value="1"/>
</dbReference>
<keyword evidence="8" id="KW-0243">Dynein</keyword>
<evidence type="ECO:0000256" key="12">
    <source>
        <dbReference type="ARBA" id="ARBA00023212"/>
    </source>
</evidence>
<keyword evidence="3" id="KW-0963">Cytoplasm</keyword>
<gene>
    <name evidence="18" type="ORF">TPC1_11912</name>
</gene>
<dbReference type="GO" id="GO:0051959">
    <property type="term" value="F:dynein light intermediate chain binding"/>
    <property type="evidence" value="ECO:0007669"/>
    <property type="project" value="InterPro"/>
</dbReference>
<feature type="domain" description="Dynein heavy chain tail" evidence="15">
    <location>
        <begin position="505"/>
        <end position="905"/>
    </location>
</feature>
<feature type="region of interest" description="Disordered" evidence="14">
    <location>
        <begin position="1229"/>
        <end position="1281"/>
    </location>
</feature>
<comment type="subcellular location">
    <subcellularLocation>
        <location evidence="1">Cytoplasm</location>
        <location evidence="1">Cytoskeleton</location>
        <location evidence="1">Cilium axoneme</location>
    </subcellularLocation>
</comment>
<dbReference type="PANTHER" id="PTHR46532:SF11">
    <property type="entry name" value="DYNEIN AXONEMAL HEAVY CHAIN 12"/>
    <property type="match status" value="1"/>
</dbReference>
<reference evidence="18" key="1">
    <citation type="submission" date="2015-07" db="EMBL/GenBank/DDBJ databases">
        <title>Adaptation to a free-living lifestyle via gene acquisitions in the diplomonad Trepomonas sp. PC1.</title>
        <authorList>
            <person name="Xu F."/>
            <person name="Jerlstrom-Hultqvist J."/>
            <person name="Kolisko M."/>
            <person name="Simpson A.G.B."/>
            <person name="Roger A.J."/>
            <person name="Svard S.G."/>
            <person name="Andersson J.O."/>
        </authorList>
    </citation>
    <scope>NUCLEOTIDE SEQUENCE</scope>
    <source>
        <strain evidence="18">PC1</strain>
    </source>
</reference>
<comment type="similarity">
    <text evidence="2">Belongs to the dynein heavy chain family.</text>
</comment>
<evidence type="ECO:0000259" key="16">
    <source>
        <dbReference type="Pfam" id="PF08393"/>
    </source>
</evidence>
<organism evidence="18">
    <name type="scientific">Trepomonas sp. PC1</name>
    <dbReference type="NCBI Taxonomy" id="1076344"/>
    <lineage>
        <taxon>Eukaryota</taxon>
        <taxon>Metamonada</taxon>
        <taxon>Diplomonadida</taxon>
        <taxon>Hexamitidae</taxon>
        <taxon>Hexamitinae</taxon>
        <taxon>Trepomonas</taxon>
    </lineage>
</organism>
<evidence type="ECO:0000256" key="10">
    <source>
        <dbReference type="ARBA" id="ARBA00023069"/>
    </source>
</evidence>
<dbReference type="Pfam" id="PF08385">
    <property type="entry name" value="DHC_N1"/>
    <property type="match status" value="2"/>
</dbReference>
<feature type="compositionally biased region" description="Basic and acidic residues" evidence="14">
    <location>
        <begin position="1232"/>
        <end position="1242"/>
    </location>
</feature>
<dbReference type="Pfam" id="PF08393">
    <property type="entry name" value="DHC_N2"/>
    <property type="match status" value="1"/>
</dbReference>
<feature type="domain" description="Dynein heavy chain linker" evidence="16">
    <location>
        <begin position="1544"/>
        <end position="1964"/>
    </location>
</feature>
<keyword evidence="4" id="KW-0493">Microtubule</keyword>
<dbReference type="Gene3D" id="3.40.50.300">
    <property type="entry name" value="P-loop containing nucleotide triphosphate hydrolases"/>
    <property type="match status" value="1"/>
</dbReference>
<dbReference type="Gene3D" id="1.20.58.1120">
    <property type="match status" value="1"/>
</dbReference>
<protein>
    <submittedName>
        <fullName evidence="18">Dynein heavy chain</fullName>
    </submittedName>
</protein>
<feature type="domain" description="Dynein heavy chain hydrolytic ATP-binding dynein motor region" evidence="17">
    <location>
        <begin position="2100"/>
        <end position="2340"/>
    </location>
</feature>
<dbReference type="InterPro" id="IPR042222">
    <property type="entry name" value="Dynein_2_N"/>
</dbReference>
<dbReference type="FunFam" id="1.20.140.100:FF:000001">
    <property type="entry name" value="dynein heavy chain 17, axonemal"/>
    <property type="match status" value="1"/>
</dbReference>
<evidence type="ECO:0000256" key="4">
    <source>
        <dbReference type="ARBA" id="ARBA00022701"/>
    </source>
</evidence>
<dbReference type="GO" id="GO:0005874">
    <property type="term" value="C:microtubule"/>
    <property type="evidence" value="ECO:0007669"/>
    <property type="project" value="UniProtKB-KW"/>
</dbReference>
<keyword evidence="10" id="KW-0969">Cilium</keyword>
<dbReference type="PANTHER" id="PTHR46532">
    <property type="entry name" value="MALE FERTILITY FACTOR KL5"/>
    <property type="match status" value="1"/>
</dbReference>
<evidence type="ECO:0000256" key="6">
    <source>
        <dbReference type="ARBA" id="ARBA00022741"/>
    </source>
</evidence>
<keyword evidence="5" id="KW-0677">Repeat</keyword>
<dbReference type="Pfam" id="PF12774">
    <property type="entry name" value="AAA_6"/>
    <property type="match status" value="1"/>
</dbReference>
<dbReference type="GO" id="GO:0005858">
    <property type="term" value="C:axonemal dynein complex"/>
    <property type="evidence" value="ECO:0007669"/>
    <property type="project" value="TreeGrafter"/>
</dbReference>
<dbReference type="InterPro" id="IPR027417">
    <property type="entry name" value="P-loop_NTPase"/>
</dbReference>
<evidence type="ECO:0000256" key="3">
    <source>
        <dbReference type="ARBA" id="ARBA00022490"/>
    </source>
</evidence>
<dbReference type="EMBL" id="GDID01001426">
    <property type="protein sequence ID" value="JAP95180.1"/>
    <property type="molecule type" value="Transcribed_RNA"/>
</dbReference>
<evidence type="ECO:0000259" key="17">
    <source>
        <dbReference type="Pfam" id="PF12774"/>
    </source>
</evidence>
<dbReference type="Gene3D" id="3.20.180.20">
    <property type="entry name" value="Dynein heavy chain, N-terminal domain 2"/>
    <property type="match status" value="1"/>
</dbReference>
<keyword evidence="13" id="KW-0966">Cell projection</keyword>
<evidence type="ECO:0000256" key="9">
    <source>
        <dbReference type="ARBA" id="ARBA00023054"/>
    </source>
</evidence>
<dbReference type="InterPro" id="IPR043157">
    <property type="entry name" value="Dynein_AAA1S"/>
</dbReference>
<dbReference type="InterPro" id="IPR013594">
    <property type="entry name" value="Dynein_heavy_tail"/>
</dbReference>
<proteinExistence type="inferred from homology"/>
<evidence type="ECO:0000256" key="13">
    <source>
        <dbReference type="ARBA" id="ARBA00023273"/>
    </source>
</evidence>
<evidence type="ECO:0000259" key="15">
    <source>
        <dbReference type="Pfam" id="PF08385"/>
    </source>
</evidence>
<name>A0A146KEC9_9EUKA</name>
<dbReference type="InterPro" id="IPR013602">
    <property type="entry name" value="Dynein_heavy_linker"/>
</dbReference>
<sequence>EDKGTDERFKWLKQRVIQCLRVKDDKWNHLMEREESITTAITFFENEMIQTIFIFDNDGDLVMSEVPPAKGERKKSCYFTKTLNFEKIEKNKPIPNGTIMFGDVTDDILGQLNQKLQSVFVPILKKSTKDWPELLVKDIFSQCDRFSQQLQIMKGRLSNEYILPVPNYAEELCLKLRIIKSGTPHPNYPNLPLKQPGQNLVSLLTPQLKEEILGVEQIVLEWIKQIRHLLHFQPEDVPQERSPVPATEIKFWDMKAMMTNTLIRTLLKPSEQSVFTILELVQSSYYDALNNSLHELKQEHAKCYSNKQFLSPLKQVTEVLEDHTMREHNLEDAMNAFLKSLMAIWNHAPFYGNQTRYTFMIRALANQVIDWGVKFLSGGEENGKEVLKTQEIPQMLAKVQVVTKICDMLIEKYAVYSERVQNLMDKENGQLDDEKRDKILLKLVENFDIDFKQESHKEAVVRFNQLKKEHKVLVGETMDDIPVQRIAEVKYEQHFYKKGDRWPQMALVFKRLESFVERVKDIHKVLQIRNSFDNLSPDKFEIGGVQGDKLSQQLKKVNQLFNEKIAILTETTYDPTDVSEQRFADDLSRFMKHYSSLEKRLTAILTTAIECSTSIEQAISCFEVFSEVLNESILKGLSLRQFQSLNQKFKSQLELVVKEFIQQKQKPTLEPNMPPMSGKVFWARVQINRVRIPFMKLEALYNTYLKQEQDELYDQNKLRYSQFVSMVNQYEKEIYETWSANVNEKCVKKLEEFLLKRVEIDIIGLEKRSKLESEGRIDEMGCYVIEQPYKFKLLDKEHEDSLKVKRIYQLDKPELLETNFSQELFDILSETKLFKILNKIIPDKAQEVYDTGNDYRSVKNKLDDIVQKYNFIQKQLLYVERPLFYIQLKDIEQKLIAGSQKIRWVDWRDNRQQVQDFIDLIQHPIEVLYKQVITLKESLKSVEDLLKSWAKQPMIERPAKGAVLLENVIQQINRKCQQFKKENLIKIKQIKDGNVWEVDIDKITASISKAKNVVFLKEVQDLFVLSDEAKELAMNIKMTEEEETNIKGYWEFYQYWLSEYLQSGLLEIIIANIAQIQKYMDESETAEHNEFYQQGIAPAEQSYPFIEINLNIQHQNLFFDPSCEPEGHTTPLEGVVNSWVNEMGKICNNVFNPISASTIDSLRTSYINNYLARIQESTKFKEAIQALISRIQNRTKLAKAQDKVVSTFSEVYTTDKKIYMQRFLQDGPNVPMKDEYTVEPDRKHKVTRTTVKGQDKQEDAQNNEEGDDEEKKQQQEEDTMDQGQIIQEEVELFYYRKPDIHDFNETIEKYERLMETVQTQVPSTIRLGWLSVKVQNARQYLLDDVKTFKDMFIDNRMAEAKNKLLWLEKVIMDSKKILNTDFTSENFEKAMKTMQDIKTQATNIDIMFEPIKQIIHMLQRHGKSLDAQVLMLFETLPKQWSDVKGIAMGAKDRLAPLQQQELQKLDEAIRLYSLKVANYREQFKTEAPFKYNVGVENAYNMLDKAILKLCQLRDNANELIQRQNLFDQQFQEKSIQNEEVAAINQMEKELKLLKNLWDLADVAETQIREWKKSLFEDVNTEVLQETISKLTKQQVKLDQVCRAYNVYKELDLLLKNFLSTVPLITNLRDKSMRDRHWQDLMKRTNTKIAIDENFKLSDLLDLNLHLYQDDVAEIVECARKELTQEATLETLKNTWKGLSFCFIAAGDATQTPLTQDQIKIMLQKQEQFNVVVPEDLAVQLENDQMLVSAMAGNQMVQFFTQEVNEWQRKLSTLDSIIQTWIAVQRTWSYLKPIFKFSEDIRRQLPDDTKRFEQIDQSWISEMNKAVLTPSALVVAEHKEFLATLERDQKNLVKCEKALADYLDMKRRIFPRFYFVSSVDLLDILSKGQTPRLVEKHLSKIFDNIHKLKWENPDDMECKNAVSFLSGEGEEVPFTSMFKCVGQVENWLNELVVQTRHTLKLNLSKALNQYVSDEPKADWLQQTLAQICIVALQIQWTSDTQNAFDKMAENNEGAMKELNKKQNDMLMGYIQMIQGNLSPNMRTKISTICTIEVHAKDVVAGLVRDKVNNSQQFAWQCQLKFYWDEKLQDCMIHICDADFQYSYEYLGCQSRLVITPLTDRCYITLTQSLHLNLGGAPAGPAGTGKTETTKDLGRALGRMVYVFNCSPEMDYKSLGNIFYGLSLSGSWGCFDEFNRISIEVLSVVAMQVKSVLDAIRAKKEYFSLEGDDEEKPNMPKARLNRQVGYFITMNPGYAGRTELPDNLKALFRSVSMVVPDFCQITEIQLFSNGFMGARELAKKFTTLYSLNRELLSKQDHYDWGLRAIIAICRTAGKLRRVMIKNEKDNKK</sequence>
<dbReference type="InterPro" id="IPR026983">
    <property type="entry name" value="DHC"/>
</dbReference>
<evidence type="ECO:0000256" key="2">
    <source>
        <dbReference type="ARBA" id="ARBA00008887"/>
    </source>
</evidence>
<keyword evidence="6" id="KW-0547">Nucleotide-binding</keyword>
<evidence type="ECO:0000256" key="1">
    <source>
        <dbReference type="ARBA" id="ARBA00004430"/>
    </source>
</evidence>
<keyword evidence="7" id="KW-0067">ATP-binding</keyword>
<dbReference type="Gene3D" id="1.10.287.2620">
    <property type="match status" value="1"/>
</dbReference>
<dbReference type="FunFam" id="1.20.58.1120:FF:000001">
    <property type="entry name" value="dynein heavy chain 2, axonemal"/>
    <property type="match status" value="1"/>
</dbReference>
<dbReference type="Gene3D" id="1.10.8.710">
    <property type="match status" value="1"/>
</dbReference>
<evidence type="ECO:0000256" key="7">
    <source>
        <dbReference type="ARBA" id="ARBA00022840"/>
    </source>
</evidence>
<dbReference type="SUPFAM" id="SSF52540">
    <property type="entry name" value="P-loop containing nucleoside triphosphate hydrolases"/>
    <property type="match status" value="1"/>
</dbReference>
<dbReference type="GO" id="GO:0007018">
    <property type="term" value="P:microtubule-based movement"/>
    <property type="evidence" value="ECO:0007669"/>
    <property type="project" value="InterPro"/>
</dbReference>
<evidence type="ECO:0000313" key="18">
    <source>
        <dbReference type="EMBL" id="JAP95180.1"/>
    </source>
</evidence>
<keyword evidence="12" id="KW-0206">Cytoskeleton</keyword>
<keyword evidence="11" id="KW-0505">Motor protein</keyword>
<dbReference type="InterPro" id="IPR035699">
    <property type="entry name" value="AAA_6"/>
</dbReference>
<feature type="domain" description="Dynein heavy chain tail" evidence="15">
    <location>
        <begin position="215"/>
        <end position="427"/>
    </location>
</feature>
<dbReference type="GO" id="GO:0005524">
    <property type="term" value="F:ATP binding"/>
    <property type="evidence" value="ECO:0007669"/>
    <property type="project" value="UniProtKB-KW"/>
</dbReference>
<dbReference type="FunFam" id="3.20.180.20:FF:000001">
    <property type="entry name" value="Dynein axonemal heavy chain 5"/>
    <property type="match status" value="1"/>
</dbReference>
<evidence type="ECO:0000256" key="8">
    <source>
        <dbReference type="ARBA" id="ARBA00023017"/>
    </source>
</evidence>